<dbReference type="FunFam" id="1.10.600.10:FF:000008">
    <property type="entry name" value="Farnesyl pyrophosphate synthase"/>
    <property type="match status" value="1"/>
</dbReference>
<gene>
    <name evidence="8" type="primary">FPS5</name>
</gene>
<dbReference type="GO" id="GO:0046872">
    <property type="term" value="F:metal ion binding"/>
    <property type="evidence" value="ECO:0007669"/>
    <property type="project" value="UniProtKB-KW"/>
</dbReference>
<dbReference type="SMR" id="A0A1L3KPT7"/>
<dbReference type="CDD" id="cd00685">
    <property type="entry name" value="Trans_IPPS_HT"/>
    <property type="match status" value="1"/>
</dbReference>
<evidence type="ECO:0000256" key="5">
    <source>
        <dbReference type="ARBA" id="ARBA00022842"/>
    </source>
</evidence>
<dbReference type="Pfam" id="PF00348">
    <property type="entry name" value="polyprenyl_synt"/>
    <property type="match status" value="1"/>
</dbReference>
<evidence type="ECO:0000313" key="8">
    <source>
        <dbReference type="EMBL" id="APG79414.1"/>
    </source>
</evidence>
<evidence type="ECO:0000256" key="1">
    <source>
        <dbReference type="ARBA" id="ARBA00001946"/>
    </source>
</evidence>
<accession>A0A1L3KPT7</accession>
<evidence type="ECO:0000256" key="3">
    <source>
        <dbReference type="ARBA" id="ARBA00022679"/>
    </source>
</evidence>
<dbReference type="AlphaFoldDB" id="A0A1L3KPT7"/>
<organism evidence="8">
    <name type="scientific">Eucommia ulmoides</name>
    <name type="common">Hardy rubber tree</name>
    <dbReference type="NCBI Taxonomy" id="4392"/>
    <lineage>
        <taxon>Eukaryota</taxon>
        <taxon>Viridiplantae</taxon>
        <taxon>Streptophyta</taxon>
        <taxon>Embryophyta</taxon>
        <taxon>Tracheophyta</taxon>
        <taxon>Spermatophyta</taxon>
        <taxon>Magnoliopsida</taxon>
        <taxon>eudicotyledons</taxon>
        <taxon>Gunneridae</taxon>
        <taxon>Pentapetalae</taxon>
        <taxon>asterids</taxon>
        <taxon>lamiids</taxon>
        <taxon>Garryales</taxon>
        <taxon>Eucommiaceae</taxon>
        <taxon>Eucommia</taxon>
    </lineage>
</organism>
<proteinExistence type="evidence at transcript level"/>
<dbReference type="GO" id="GO:0004337">
    <property type="term" value="F:(2E,6E)-farnesyl diphosphate synthase activity"/>
    <property type="evidence" value="ECO:0007669"/>
    <property type="project" value="TreeGrafter"/>
</dbReference>
<protein>
    <submittedName>
        <fullName evidence="8">FPS5</fullName>
    </submittedName>
</protein>
<comment type="similarity">
    <text evidence="2 7">Belongs to the FPP/GGPP synthase family.</text>
</comment>
<dbReference type="PROSITE" id="PS00723">
    <property type="entry name" value="POLYPRENYL_SYNTHASE_1"/>
    <property type="match status" value="1"/>
</dbReference>
<evidence type="ECO:0000256" key="4">
    <source>
        <dbReference type="ARBA" id="ARBA00022723"/>
    </source>
</evidence>
<dbReference type="Gene3D" id="1.10.600.10">
    <property type="entry name" value="Farnesyl Diphosphate Synthase"/>
    <property type="match status" value="1"/>
</dbReference>
<dbReference type="SFLD" id="SFLDS00005">
    <property type="entry name" value="Isoprenoid_Synthase_Type_I"/>
    <property type="match status" value="1"/>
</dbReference>
<dbReference type="InterPro" id="IPR039702">
    <property type="entry name" value="FPS1-like"/>
</dbReference>
<keyword evidence="6" id="KW-0414">Isoprene biosynthesis</keyword>
<dbReference type="EMBL" id="KU163589">
    <property type="protein sequence ID" value="APG79414.1"/>
    <property type="molecule type" value="mRNA"/>
</dbReference>
<keyword evidence="5" id="KW-0460">Magnesium</keyword>
<evidence type="ECO:0000256" key="6">
    <source>
        <dbReference type="ARBA" id="ARBA00023229"/>
    </source>
</evidence>
<name>A0A1L3KPT7_EUCUL</name>
<reference evidence="8" key="1">
    <citation type="submission" date="2015-11" db="EMBL/GenBank/DDBJ databases">
        <title>Cloning and sequence analysis of the Eucommia ulmoides farnesyl diphosphate synthase gene family to reveal key gene involved in rubber biosynthesis.</title>
        <authorList>
            <person name="Wang L."/>
            <person name="Jing T."/>
            <person name="Du H.Y."/>
            <person name="Wuyun T.-N."/>
        </authorList>
    </citation>
    <scope>NUCLEOTIDE SEQUENCE</scope>
</reference>
<comment type="cofactor">
    <cofactor evidence="1">
        <name>Mg(2+)</name>
        <dbReference type="ChEBI" id="CHEBI:18420"/>
    </cofactor>
</comment>
<keyword evidence="4" id="KW-0479">Metal-binding</keyword>
<sequence>MAETTQPKFHSVYSVLKAELLQDPVFDLTDESRKWVDRMMDYNVPGGKCNRGLSVSDSYKLMKELTDHKKGKELSDDEVFLSSVLGWCIEWMQACALLLDDIMDSSHTRRGHICWYKQPKVGMIAINDGLMLRNHVPRILRKHFRTKPYYLELLDLFHEVECQTVAGQMIDLITTLLGEADLSEYKYPIHERIVVAKTAYYSFYLPVACALLMSGEKLETHSGMKDILIEMGTYFQAQDDVIDCFGDPEVIGKIGTDIEDCKCTWLVVKALELCDEEQKKILYDNYGKDDPDCVAKVKELYKTLKIQEIFEEYETKEYEKLTKSIDAYPSKAVGAVLKSFLAKIYRRHY</sequence>
<dbReference type="GO" id="GO:0004161">
    <property type="term" value="F:dimethylallyltranstransferase activity"/>
    <property type="evidence" value="ECO:0007669"/>
    <property type="project" value="TreeGrafter"/>
</dbReference>
<dbReference type="InterPro" id="IPR033749">
    <property type="entry name" value="Polyprenyl_synt_CS"/>
</dbReference>
<dbReference type="GO" id="GO:0005737">
    <property type="term" value="C:cytoplasm"/>
    <property type="evidence" value="ECO:0007669"/>
    <property type="project" value="TreeGrafter"/>
</dbReference>
<dbReference type="PANTHER" id="PTHR11525">
    <property type="entry name" value="FARNESYL-PYROPHOSPHATE SYNTHETASE"/>
    <property type="match status" value="1"/>
</dbReference>
<keyword evidence="3 7" id="KW-0808">Transferase</keyword>
<dbReference type="SFLD" id="SFLDG01017">
    <property type="entry name" value="Polyprenyl_Transferase_Like"/>
    <property type="match status" value="1"/>
</dbReference>
<dbReference type="InterPro" id="IPR000092">
    <property type="entry name" value="Polyprenyl_synt"/>
</dbReference>
<dbReference type="InterPro" id="IPR008949">
    <property type="entry name" value="Isoprenoid_synthase_dom_sf"/>
</dbReference>
<dbReference type="PANTHER" id="PTHR11525:SF0">
    <property type="entry name" value="FARNESYL PYROPHOSPHATE SYNTHASE"/>
    <property type="match status" value="1"/>
</dbReference>
<dbReference type="SUPFAM" id="SSF48576">
    <property type="entry name" value="Terpenoid synthases"/>
    <property type="match status" value="1"/>
</dbReference>
<evidence type="ECO:0000256" key="7">
    <source>
        <dbReference type="RuleBase" id="RU004466"/>
    </source>
</evidence>
<dbReference type="GO" id="GO:0045337">
    <property type="term" value="P:farnesyl diphosphate biosynthetic process"/>
    <property type="evidence" value="ECO:0007669"/>
    <property type="project" value="TreeGrafter"/>
</dbReference>
<evidence type="ECO:0000256" key="2">
    <source>
        <dbReference type="ARBA" id="ARBA00006706"/>
    </source>
</evidence>